<accession>A0ACB8YC56</accession>
<proteinExistence type="predicted"/>
<evidence type="ECO:0000313" key="2">
    <source>
        <dbReference type="Proteomes" id="UP001056120"/>
    </source>
</evidence>
<gene>
    <name evidence="1" type="ORF">L1987_83339</name>
</gene>
<keyword evidence="2" id="KW-1185">Reference proteome</keyword>
<reference evidence="2" key="1">
    <citation type="journal article" date="2022" name="Mol. Ecol. Resour.">
        <title>The genomes of chicory, endive, great burdock and yacon provide insights into Asteraceae palaeo-polyploidization history and plant inulin production.</title>
        <authorList>
            <person name="Fan W."/>
            <person name="Wang S."/>
            <person name="Wang H."/>
            <person name="Wang A."/>
            <person name="Jiang F."/>
            <person name="Liu H."/>
            <person name="Zhao H."/>
            <person name="Xu D."/>
            <person name="Zhang Y."/>
        </authorList>
    </citation>
    <scope>NUCLEOTIDE SEQUENCE [LARGE SCALE GENOMIC DNA]</scope>
    <source>
        <strain evidence="2">cv. Yunnan</strain>
    </source>
</reference>
<reference evidence="1 2" key="2">
    <citation type="journal article" date="2022" name="Mol. Ecol. Resour.">
        <title>The genomes of chicory, endive, great burdock and yacon provide insights into Asteraceae paleo-polyploidization history and plant inulin production.</title>
        <authorList>
            <person name="Fan W."/>
            <person name="Wang S."/>
            <person name="Wang H."/>
            <person name="Wang A."/>
            <person name="Jiang F."/>
            <person name="Liu H."/>
            <person name="Zhao H."/>
            <person name="Xu D."/>
            <person name="Zhang Y."/>
        </authorList>
    </citation>
    <scope>NUCLEOTIDE SEQUENCE [LARGE SCALE GENOMIC DNA]</scope>
    <source>
        <strain evidence="2">cv. Yunnan</strain>
        <tissue evidence="1">Leaves</tissue>
    </source>
</reference>
<sequence length="175" mass="19451">MVAHMAGVYVKVVKCGILSAMTTNEGMIFVFVPSTGSHEDGGDEIKEAAGEKKSEEQQHHYGIMLRRNPRSQLLLVFKMILMSPEIVPVEIDATDLGITRSVASQFPLIDGHITTLGKHFCCYSLPLIPSLNSKSFWGLRFTIWVLRFGEDDNLKGFVKVIEFLNITPNVVEPNG</sequence>
<dbReference type="EMBL" id="CM042045">
    <property type="protein sequence ID" value="KAI3682943.1"/>
    <property type="molecule type" value="Genomic_DNA"/>
</dbReference>
<evidence type="ECO:0000313" key="1">
    <source>
        <dbReference type="EMBL" id="KAI3682943.1"/>
    </source>
</evidence>
<comment type="caution">
    <text evidence="1">The sequence shown here is derived from an EMBL/GenBank/DDBJ whole genome shotgun (WGS) entry which is preliminary data.</text>
</comment>
<name>A0ACB8YC56_9ASTR</name>
<protein>
    <submittedName>
        <fullName evidence="1">Uncharacterized protein</fullName>
    </submittedName>
</protein>
<dbReference type="Proteomes" id="UP001056120">
    <property type="component" value="Linkage Group LG28"/>
</dbReference>
<organism evidence="1 2">
    <name type="scientific">Smallanthus sonchifolius</name>
    <dbReference type="NCBI Taxonomy" id="185202"/>
    <lineage>
        <taxon>Eukaryota</taxon>
        <taxon>Viridiplantae</taxon>
        <taxon>Streptophyta</taxon>
        <taxon>Embryophyta</taxon>
        <taxon>Tracheophyta</taxon>
        <taxon>Spermatophyta</taxon>
        <taxon>Magnoliopsida</taxon>
        <taxon>eudicotyledons</taxon>
        <taxon>Gunneridae</taxon>
        <taxon>Pentapetalae</taxon>
        <taxon>asterids</taxon>
        <taxon>campanulids</taxon>
        <taxon>Asterales</taxon>
        <taxon>Asteraceae</taxon>
        <taxon>Asteroideae</taxon>
        <taxon>Heliantheae alliance</taxon>
        <taxon>Millerieae</taxon>
        <taxon>Smallanthus</taxon>
    </lineage>
</organism>